<keyword evidence="1" id="KW-1133">Transmembrane helix</keyword>
<reference evidence="2 3" key="1">
    <citation type="journal article" date="2004" name="Science">
        <title>A predator unmasked: life cycle of Bdellovibrio bacteriovorus from a genomic perspective.</title>
        <authorList>
            <person name="Rendulic S."/>
            <person name="Jagtap P."/>
            <person name="Rosinus A."/>
            <person name="Eppinger M."/>
            <person name="Baar C."/>
            <person name="Lanz C."/>
            <person name="Keller H."/>
            <person name="Lambert C."/>
            <person name="Evans K.J."/>
            <person name="Goesmann A."/>
            <person name="Meyer F."/>
            <person name="Sockett R.E."/>
            <person name="Schuster S.C."/>
        </authorList>
    </citation>
    <scope>NUCLEOTIDE SEQUENCE [LARGE SCALE GENOMIC DNA]</scope>
    <source>
        <strain evidence="3">ATCC 15356 / DSM 50701 / NCIMB 9529 / HD100</strain>
    </source>
</reference>
<sequence length="302" mass="34224">MYHEITGKTQEITKIHNAPIQISIKDIQTLHFKIQQSFDQYHVRLENSSFKLFFVDDNQVTFDSLDKLIEQGRASDSSLESLLITYNFGIILPKHNKLQTYNLSIRLISRVGSHNKLKSQDFPFPAKYLMFAGSTAIFSIKYIDYSVAKYIQNVFDGWFDSTKKARSSKTYKFISSKSENAPLITRVLLSTMAVLFTVAAVPSALSTTSTPVDLAKFLIVAFSFIALFGIGGLVLGRSIENSIDDWAELSFVEITEKDKRMIEEAQDYYRNSKIKLLLGIISTILLSLVGNYIWSILVPLIK</sequence>
<feature type="transmembrane region" description="Helical" evidence="1">
    <location>
        <begin position="276"/>
        <end position="301"/>
    </location>
</feature>
<keyword evidence="3" id="KW-1185">Reference proteome</keyword>
<dbReference type="GeneID" id="93011621"/>
<evidence type="ECO:0000313" key="2">
    <source>
        <dbReference type="EMBL" id="CAE78491.1"/>
    </source>
</evidence>
<feature type="transmembrane region" description="Helical" evidence="1">
    <location>
        <begin position="183"/>
        <end position="205"/>
    </location>
</feature>
<feature type="transmembrane region" description="Helical" evidence="1">
    <location>
        <begin position="217"/>
        <end position="236"/>
    </location>
</feature>
<organism evidence="2 3">
    <name type="scientific">Bdellovibrio bacteriovorus (strain ATCC 15356 / DSM 50701 / NCIMB 9529 / HD100)</name>
    <dbReference type="NCBI Taxonomy" id="264462"/>
    <lineage>
        <taxon>Bacteria</taxon>
        <taxon>Pseudomonadati</taxon>
        <taxon>Bdellovibrionota</taxon>
        <taxon>Bdellovibrionia</taxon>
        <taxon>Bdellovibrionales</taxon>
        <taxon>Pseudobdellovibrionaceae</taxon>
        <taxon>Bdellovibrio</taxon>
    </lineage>
</organism>
<dbReference type="HOGENOM" id="CLU_070821_0_0_7"/>
<dbReference type="STRING" id="264462.Bd0514"/>
<name>Q6MQF6_BDEBA</name>
<keyword evidence="1" id="KW-0472">Membrane</keyword>
<dbReference type="eggNOG" id="ENOG50330VY">
    <property type="taxonomic scope" value="Bacteria"/>
</dbReference>
<evidence type="ECO:0000313" key="3">
    <source>
        <dbReference type="Proteomes" id="UP000008080"/>
    </source>
</evidence>
<accession>Q6MQF6</accession>
<dbReference type="AlphaFoldDB" id="Q6MQF6"/>
<keyword evidence="1" id="KW-0812">Transmembrane</keyword>
<proteinExistence type="predicted"/>
<evidence type="ECO:0000256" key="1">
    <source>
        <dbReference type="SAM" id="Phobius"/>
    </source>
</evidence>
<dbReference type="RefSeq" id="WP_011163093.1">
    <property type="nucleotide sequence ID" value="NC_005363.1"/>
</dbReference>
<gene>
    <name evidence="2" type="ordered locus">Bd0514</name>
</gene>
<dbReference type="Proteomes" id="UP000008080">
    <property type="component" value="Chromosome"/>
</dbReference>
<dbReference type="KEGG" id="bba:Bd0514"/>
<dbReference type="EMBL" id="BX842647">
    <property type="protein sequence ID" value="CAE78491.1"/>
    <property type="molecule type" value="Genomic_DNA"/>
</dbReference>
<protein>
    <submittedName>
        <fullName evidence="2">Uncharacterized protein</fullName>
    </submittedName>
</protein>